<organism evidence="2 3">
    <name type="scientific">Candidatus Chisholmbacteria bacterium RIFCSPLOWO2_01_FULL_49_14</name>
    <dbReference type="NCBI Taxonomy" id="1797593"/>
    <lineage>
        <taxon>Bacteria</taxon>
        <taxon>Candidatus Chisholmiibacteriota</taxon>
    </lineage>
</organism>
<accession>A0A1G1VV41</accession>
<sequence>MDYDKLASPAAVKKTAAVLRKKRYNVNVFKTGSDALSAIKKAIPDGASVMNGASVTLEQIGYLDYLASGKHKWVDLHAKVASENDREKRAKLRREAVLSDYYLGSVHAVTQEGDFIVASNTGSQLPHIVFTSKNLIFVVSTKKIVKNLDEAMERLIKHAYPLEDKKLMEKYNIHTGVSKIITFKGESTFSDRTISFFLVEQNLGY</sequence>
<comment type="caution">
    <text evidence="2">The sequence shown here is derived from an EMBL/GenBank/DDBJ whole genome shotgun (WGS) entry which is preliminary data.</text>
</comment>
<gene>
    <name evidence="2" type="ORF">A3A65_04150</name>
</gene>
<name>A0A1G1VV41_9BACT</name>
<dbReference type="Pfam" id="PF02589">
    <property type="entry name" value="LUD_dom"/>
    <property type="match status" value="1"/>
</dbReference>
<dbReference type="InterPro" id="IPR003741">
    <property type="entry name" value="LUD_dom"/>
</dbReference>
<dbReference type="PANTHER" id="PTHR36179:SF2">
    <property type="entry name" value="LUD DOMAIN-CONTAINING PROTEIN"/>
    <property type="match status" value="1"/>
</dbReference>
<reference evidence="2 3" key="1">
    <citation type="journal article" date="2016" name="Nat. Commun.">
        <title>Thousands of microbial genomes shed light on interconnected biogeochemical processes in an aquifer system.</title>
        <authorList>
            <person name="Anantharaman K."/>
            <person name="Brown C.T."/>
            <person name="Hug L.A."/>
            <person name="Sharon I."/>
            <person name="Castelle C.J."/>
            <person name="Probst A.J."/>
            <person name="Thomas B.C."/>
            <person name="Singh A."/>
            <person name="Wilkins M.J."/>
            <person name="Karaoz U."/>
            <person name="Brodie E.L."/>
            <person name="Williams K.H."/>
            <person name="Hubbard S.S."/>
            <person name="Banfield J.F."/>
        </authorList>
    </citation>
    <scope>NUCLEOTIDE SEQUENCE [LARGE SCALE GENOMIC DNA]</scope>
</reference>
<dbReference type="Gene3D" id="3.40.50.10420">
    <property type="entry name" value="NagB/RpiA/CoA transferase-like"/>
    <property type="match status" value="1"/>
</dbReference>
<feature type="domain" description="LUD" evidence="1">
    <location>
        <begin position="13"/>
        <end position="180"/>
    </location>
</feature>
<proteinExistence type="predicted"/>
<dbReference type="PANTHER" id="PTHR36179">
    <property type="entry name" value="LUD_DOM DOMAIN-CONTAINING PROTEIN"/>
    <property type="match status" value="1"/>
</dbReference>
<dbReference type="EMBL" id="MHCL01000029">
    <property type="protein sequence ID" value="OGY19285.1"/>
    <property type="molecule type" value="Genomic_DNA"/>
</dbReference>
<evidence type="ECO:0000259" key="1">
    <source>
        <dbReference type="Pfam" id="PF02589"/>
    </source>
</evidence>
<dbReference type="Proteomes" id="UP000176723">
    <property type="component" value="Unassembled WGS sequence"/>
</dbReference>
<dbReference type="STRING" id="1797593.A3A65_04150"/>
<dbReference type="InterPro" id="IPR024185">
    <property type="entry name" value="FTHF_cligase-like_sf"/>
</dbReference>
<evidence type="ECO:0000313" key="2">
    <source>
        <dbReference type="EMBL" id="OGY19285.1"/>
    </source>
</evidence>
<evidence type="ECO:0000313" key="3">
    <source>
        <dbReference type="Proteomes" id="UP000176723"/>
    </source>
</evidence>
<dbReference type="AlphaFoldDB" id="A0A1G1VV41"/>
<protein>
    <recommendedName>
        <fullName evidence="1">LUD domain-containing protein</fullName>
    </recommendedName>
</protein>